<dbReference type="EMBL" id="JYNL01000009">
    <property type="protein sequence ID" value="KMO82528.1"/>
    <property type="molecule type" value="Genomic_DNA"/>
</dbReference>
<organism evidence="1 2">
    <name type="scientific">Mycolicibacterium chlorophenolicum</name>
    <dbReference type="NCBI Taxonomy" id="37916"/>
    <lineage>
        <taxon>Bacteria</taxon>
        <taxon>Bacillati</taxon>
        <taxon>Actinomycetota</taxon>
        <taxon>Actinomycetes</taxon>
        <taxon>Mycobacteriales</taxon>
        <taxon>Mycobacteriaceae</taxon>
        <taxon>Mycolicibacterium</taxon>
    </lineage>
</organism>
<comment type="caution">
    <text evidence="1">The sequence shown here is derived from an EMBL/GenBank/DDBJ whole genome shotgun (WGS) entry which is preliminary data.</text>
</comment>
<accession>A0A0J6WKL5</accession>
<dbReference type="PATRIC" id="fig|37916.4.peg.1031"/>
<sequence>MTFTATITDLAADSAPLWESLGHASAEDAHTAAVQHINTAQPADQVRAVGDGVYEVWSSAESGGSTQHVATLTVVAADD</sequence>
<name>A0A0J6WKL5_9MYCO</name>
<dbReference type="RefSeq" id="WP_048469122.1">
    <property type="nucleotide sequence ID" value="NZ_JYNL01000009.1"/>
</dbReference>
<gene>
    <name evidence="1" type="ORF">MCHLDSM_01151</name>
</gene>
<evidence type="ECO:0000313" key="1">
    <source>
        <dbReference type="EMBL" id="KMO82528.1"/>
    </source>
</evidence>
<dbReference type="AlphaFoldDB" id="A0A0J6WKL5"/>
<reference evidence="1 2" key="1">
    <citation type="journal article" date="2015" name="Genome Biol. Evol.">
        <title>Characterization of Three Mycobacterium spp. with Potential Use in Bioremediation by Genome Sequencing and Comparative Genomics.</title>
        <authorList>
            <person name="Das S."/>
            <person name="Pettersson B.M."/>
            <person name="Behra P.R."/>
            <person name="Ramesh M."/>
            <person name="Dasgupta S."/>
            <person name="Bhattacharya A."/>
            <person name="Kirsebom L.A."/>
        </authorList>
    </citation>
    <scope>NUCLEOTIDE SEQUENCE [LARGE SCALE GENOMIC DNA]</scope>
    <source>
        <strain evidence="1 2">DSM 43826</strain>
    </source>
</reference>
<keyword evidence="2" id="KW-1185">Reference proteome</keyword>
<protein>
    <submittedName>
        <fullName evidence="1">Uncharacterized protein</fullName>
    </submittedName>
</protein>
<dbReference type="Proteomes" id="UP000036513">
    <property type="component" value="Unassembled WGS sequence"/>
</dbReference>
<proteinExistence type="predicted"/>
<evidence type="ECO:0000313" key="2">
    <source>
        <dbReference type="Proteomes" id="UP000036513"/>
    </source>
</evidence>